<organism evidence="2 3">
    <name type="scientific">Amniculicola lignicola CBS 123094</name>
    <dbReference type="NCBI Taxonomy" id="1392246"/>
    <lineage>
        <taxon>Eukaryota</taxon>
        <taxon>Fungi</taxon>
        <taxon>Dikarya</taxon>
        <taxon>Ascomycota</taxon>
        <taxon>Pezizomycotina</taxon>
        <taxon>Dothideomycetes</taxon>
        <taxon>Pleosporomycetidae</taxon>
        <taxon>Pleosporales</taxon>
        <taxon>Amniculicolaceae</taxon>
        <taxon>Amniculicola</taxon>
    </lineage>
</organism>
<accession>A0A6A5X0P9</accession>
<dbReference type="AlphaFoldDB" id="A0A6A5X0P9"/>
<dbReference type="OrthoDB" id="3792495at2759"/>
<name>A0A6A5X0P9_9PLEO</name>
<evidence type="ECO:0000313" key="3">
    <source>
        <dbReference type="Proteomes" id="UP000799779"/>
    </source>
</evidence>
<dbReference type="Proteomes" id="UP000799779">
    <property type="component" value="Unassembled WGS sequence"/>
</dbReference>
<keyword evidence="3" id="KW-1185">Reference proteome</keyword>
<evidence type="ECO:0000256" key="1">
    <source>
        <dbReference type="SAM" id="SignalP"/>
    </source>
</evidence>
<reference evidence="2" key="1">
    <citation type="journal article" date="2020" name="Stud. Mycol.">
        <title>101 Dothideomycetes genomes: a test case for predicting lifestyles and emergence of pathogens.</title>
        <authorList>
            <person name="Haridas S."/>
            <person name="Albert R."/>
            <person name="Binder M."/>
            <person name="Bloem J."/>
            <person name="Labutti K."/>
            <person name="Salamov A."/>
            <person name="Andreopoulos B."/>
            <person name="Baker S."/>
            <person name="Barry K."/>
            <person name="Bills G."/>
            <person name="Bluhm B."/>
            <person name="Cannon C."/>
            <person name="Castanera R."/>
            <person name="Culley D."/>
            <person name="Daum C."/>
            <person name="Ezra D."/>
            <person name="Gonzalez J."/>
            <person name="Henrissat B."/>
            <person name="Kuo A."/>
            <person name="Liang C."/>
            <person name="Lipzen A."/>
            <person name="Lutzoni F."/>
            <person name="Magnuson J."/>
            <person name="Mondo S."/>
            <person name="Nolan M."/>
            <person name="Ohm R."/>
            <person name="Pangilinan J."/>
            <person name="Park H.-J."/>
            <person name="Ramirez L."/>
            <person name="Alfaro M."/>
            <person name="Sun H."/>
            <person name="Tritt A."/>
            <person name="Yoshinaga Y."/>
            <person name="Zwiers L.-H."/>
            <person name="Turgeon B."/>
            <person name="Goodwin S."/>
            <person name="Spatafora J."/>
            <person name="Crous P."/>
            <person name="Grigoriev I."/>
        </authorList>
    </citation>
    <scope>NUCLEOTIDE SEQUENCE</scope>
    <source>
        <strain evidence="2">CBS 123094</strain>
    </source>
</reference>
<evidence type="ECO:0008006" key="4">
    <source>
        <dbReference type="Google" id="ProtNLM"/>
    </source>
</evidence>
<sequence length="185" mass="18641">MHFSAFIFPLTVALAAASEPLQARKPLPQGLVYAKQYRSEAHGLEARTDVSPTLACGSDYVDCNNGWCCSSGTTCAGTLYDIPVCDAPGTDQYPLPSGTAIATPFKNLEAVMSSLTKALAEATGDPSDDITTTGAGASSTESVSGVTGTGAAVAVGPATFGTTAVMVFGAWGVAALGGAGWFMMG</sequence>
<proteinExistence type="predicted"/>
<feature type="signal peptide" evidence="1">
    <location>
        <begin position="1"/>
        <end position="17"/>
    </location>
</feature>
<feature type="chain" id="PRO_5025581524" description="GPI anchored protein" evidence="1">
    <location>
        <begin position="18"/>
        <end position="185"/>
    </location>
</feature>
<keyword evidence="1" id="KW-0732">Signal</keyword>
<evidence type="ECO:0000313" key="2">
    <source>
        <dbReference type="EMBL" id="KAF2007188.1"/>
    </source>
</evidence>
<dbReference type="EMBL" id="ML977557">
    <property type="protein sequence ID" value="KAF2007188.1"/>
    <property type="molecule type" value="Genomic_DNA"/>
</dbReference>
<gene>
    <name evidence="2" type="ORF">P154DRAFT_569079</name>
</gene>
<protein>
    <recommendedName>
        <fullName evidence="4">GPI anchored protein</fullName>
    </recommendedName>
</protein>